<dbReference type="InterPro" id="IPR000037">
    <property type="entry name" value="SsrA-bd_prot"/>
</dbReference>
<gene>
    <name evidence="3" type="primary">smpB</name>
    <name evidence="5" type="ORF">BCM02_11656</name>
</gene>
<evidence type="ECO:0000313" key="6">
    <source>
        <dbReference type="Proteomes" id="UP000323257"/>
    </source>
</evidence>
<dbReference type="NCBIfam" id="TIGR00086">
    <property type="entry name" value="smpB"/>
    <property type="match status" value="1"/>
</dbReference>
<dbReference type="GO" id="GO:0070929">
    <property type="term" value="P:trans-translation"/>
    <property type="evidence" value="ECO:0007669"/>
    <property type="project" value="UniProtKB-UniRule"/>
</dbReference>
<dbReference type="InterPro" id="IPR023620">
    <property type="entry name" value="SmpB"/>
</dbReference>
<dbReference type="Gene3D" id="2.40.280.10">
    <property type="match status" value="1"/>
</dbReference>
<evidence type="ECO:0000256" key="4">
    <source>
        <dbReference type="SAM" id="MobiDB-lite"/>
    </source>
</evidence>
<dbReference type="InterPro" id="IPR020081">
    <property type="entry name" value="SsrA-bd_prot_CS"/>
</dbReference>
<dbReference type="PANTHER" id="PTHR30308">
    <property type="entry name" value="TMRNA-BINDING COMPONENT OF TRANS-TRANSLATION TAGGING COMPLEX"/>
    <property type="match status" value="1"/>
</dbReference>
<dbReference type="GO" id="GO:0070930">
    <property type="term" value="P:trans-translation-dependent protein tagging"/>
    <property type="evidence" value="ECO:0007669"/>
    <property type="project" value="TreeGrafter"/>
</dbReference>
<dbReference type="AlphaFoldDB" id="A0A5S5BPX8"/>
<evidence type="ECO:0000313" key="5">
    <source>
        <dbReference type="EMBL" id="TYP69179.1"/>
    </source>
</evidence>
<comment type="function">
    <text evidence="3">Required for rescue of stalled ribosomes mediated by trans-translation. Binds to transfer-messenger RNA (tmRNA), required for stable association of tmRNA with ribosomes. tmRNA and SmpB together mimic tRNA shape, replacing the anticodon stem-loop with SmpB. tmRNA is encoded by the ssrA gene; the 2 termini fold to resemble tRNA(Ala) and it encodes a 'tag peptide', a short internal open reading frame. During trans-translation Ala-aminoacylated tmRNA acts like a tRNA, entering the A-site of stalled ribosomes, displacing the stalled mRNA. The ribosome then switches to translate the ORF on the tmRNA; the nascent peptide is terminated with the 'tag peptide' encoded by the tmRNA and targeted for degradation. The ribosome is freed to recommence translation, which seems to be the essential function of trans-translation.</text>
</comment>
<comment type="similarity">
    <text evidence="3">Belongs to the SmpB family.</text>
</comment>
<dbReference type="GO" id="GO:0005829">
    <property type="term" value="C:cytosol"/>
    <property type="evidence" value="ECO:0007669"/>
    <property type="project" value="TreeGrafter"/>
</dbReference>
<sequence length="188" mass="21262">MHLRGSPLFYDGDVQSKGEEANECEVDGVAKKTNENKQLAQNKKASHDYFIEETFEAGMVLMGTEIKSVRSGKANINDAFATIRNGEMFIHNMHISPFEQGNRHNPTDPTRARKLLLHKGQIHKLLGQSKQEGYAIVPLKIYVRNGYAKLLIGLGKGKKQYDKRESAAKKDAQRDIQRALREKQKVAR</sequence>
<comment type="caution">
    <text evidence="5">The sequence shown here is derived from an EMBL/GenBank/DDBJ whole genome shotgun (WGS) entry which is preliminary data.</text>
</comment>
<evidence type="ECO:0000256" key="1">
    <source>
        <dbReference type="ARBA" id="ARBA00022490"/>
    </source>
</evidence>
<reference evidence="5 6" key="1">
    <citation type="submission" date="2019-07" db="EMBL/GenBank/DDBJ databases">
        <title>Genomic Encyclopedia of Type Strains, Phase III (KMG-III): the genomes of soil and plant-associated and newly described type strains.</title>
        <authorList>
            <person name="Whitman W."/>
        </authorList>
    </citation>
    <scope>NUCLEOTIDE SEQUENCE [LARGE SCALE GENOMIC DNA]</scope>
    <source>
        <strain evidence="5 6">BL24</strain>
    </source>
</reference>
<feature type="compositionally biased region" description="Basic and acidic residues" evidence="4">
    <location>
        <begin position="159"/>
        <end position="188"/>
    </location>
</feature>
<comment type="subcellular location">
    <subcellularLocation>
        <location evidence="3">Cytoplasm</location>
    </subcellularLocation>
    <text evidence="3">The tmRNA-SmpB complex associates with stalled 70S ribosomes.</text>
</comment>
<dbReference type="HAMAP" id="MF_00023">
    <property type="entry name" value="SmpB"/>
    <property type="match status" value="1"/>
</dbReference>
<proteinExistence type="inferred from homology"/>
<accession>A0A5S5BPX8</accession>
<dbReference type="GO" id="GO:0003723">
    <property type="term" value="F:RNA binding"/>
    <property type="evidence" value="ECO:0007669"/>
    <property type="project" value="UniProtKB-UniRule"/>
</dbReference>
<dbReference type="Pfam" id="PF01668">
    <property type="entry name" value="SmpB"/>
    <property type="match status" value="1"/>
</dbReference>
<keyword evidence="1 3" id="KW-0963">Cytoplasm</keyword>
<organism evidence="5 6">
    <name type="scientific">Paenibacillus methanolicus</name>
    <dbReference type="NCBI Taxonomy" id="582686"/>
    <lineage>
        <taxon>Bacteria</taxon>
        <taxon>Bacillati</taxon>
        <taxon>Bacillota</taxon>
        <taxon>Bacilli</taxon>
        <taxon>Bacillales</taxon>
        <taxon>Paenibacillaceae</taxon>
        <taxon>Paenibacillus</taxon>
    </lineage>
</organism>
<dbReference type="NCBIfam" id="NF003843">
    <property type="entry name" value="PRK05422.1"/>
    <property type="match status" value="1"/>
</dbReference>
<dbReference type="OrthoDB" id="9805462at2"/>
<keyword evidence="6" id="KW-1185">Reference proteome</keyword>
<dbReference type="PANTHER" id="PTHR30308:SF2">
    <property type="entry name" value="SSRA-BINDING PROTEIN"/>
    <property type="match status" value="1"/>
</dbReference>
<dbReference type="EMBL" id="VNHS01000016">
    <property type="protein sequence ID" value="TYP69179.1"/>
    <property type="molecule type" value="Genomic_DNA"/>
</dbReference>
<protein>
    <recommendedName>
        <fullName evidence="3">SsrA-binding protein</fullName>
    </recommendedName>
    <alternativeName>
        <fullName evidence="3">Small protein B</fullName>
    </alternativeName>
</protein>
<keyword evidence="2 3" id="KW-0694">RNA-binding</keyword>
<evidence type="ECO:0000256" key="2">
    <source>
        <dbReference type="ARBA" id="ARBA00022884"/>
    </source>
</evidence>
<dbReference type="PROSITE" id="PS01317">
    <property type="entry name" value="SSRP"/>
    <property type="match status" value="1"/>
</dbReference>
<name>A0A5S5BPX8_9BACL</name>
<feature type="region of interest" description="Disordered" evidence="4">
    <location>
        <begin position="158"/>
        <end position="188"/>
    </location>
</feature>
<dbReference type="Proteomes" id="UP000323257">
    <property type="component" value="Unassembled WGS sequence"/>
</dbReference>
<dbReference type="CDD" id="cd09294">
    <property type="entry name" value="SmpB"/>
    <property type="match status" value="1"/>
</dbReference>
<evidence type="ECO:0000256" key="3">
    <source>
        <dbReference type="HAMAP-Rule" id="MF_00023"/>
    </source>
</evidence>
<dbReference type="SUPFAM" id="SSF74982">
    <property type="entry name" value="Small protein B (SmpB)"/>
    <property type="match status" value="1"/>
</dbReference>